<keyword evidence="1" id="KW-0812">Transmembrane</keyword>
<reference evidence="2 3" key="1">
    <citation type="submission" date="2024-04" db="EMBL/GenBank/DDBJ databases">
        <title>Phyllosticta paracitricarpa is synonymous to the EU quarantine fungus P. citricarpa based on phylogenomic analyses.</title>
        <authorList>
            <consortium name="Lawrence Berkeley National Laboratory"/>
            <person name="Van Ingen-Buijs V.A."/>
            <person name="Van Westerhoven A.C."/>
            <person name="Haridas S."/>
            <person name="Skiadas P."/>
            <person name="Martin F."/>
            <person name="Groenewald J.Z."/>
            <person name="Crous P.W."/>
            <person name="Seidl M.F."/>
        </authorList>
    </citation>
    <scope>NUCLEOTIDE SEQUENCE [LARGE SCALE GENOMIC DNA]</scope>
    <source>
        <strain evidence="2 3">CBS 122670</strain>
    </source>
</reference>
<feature type="transmembrane region" description="Helical" evidence="1">
    <location>
        <begin position="94"/>
        <end position="114"/>
    </location>
</feature>
<dbReference type="Proteomes" id="UP001365128">
    <property type="component" value="Unassembled WGS sequence"/>
</dbReference>
<feature type="transmembrane region" description="Helical" evidence="1">
    <location>
        <begin position="67"/>
        <end position="87"/>
    </location>
</feature>
<keyword evidence="1" id="KW-1133">Transmembrane helix</keyword>
<proteinExistence type="predicted"/>
<keyword evidence="3" id="KW-1185">Reference proteome</keyword>
<feature type="transmembrane region" description="Helical" evidence="1">
    <location>
        <begin position="120"/>
        <end position="139"/>
    </location>
</feature>
<comment type="caution">
    <text evidence="2">The sequence shown here is derived from an EMBL/GenBank/DDBJ whole genome shotgun (WGS) entry which is preliminary data.</text>
</comment>
<accession>A0ABR1M6J6</accession>
<name>A0ABR1M6J6_9PEZI</name>
<keyword evidence="1" id="KW-0472">Membrane</keyword>
<evidence type="ECO:0000256" key="1">
    <source>
        <dbReference type="SAM" id="Phobius"/>
    </source>
</evidence>
<evidence type="ECO:0000313" key="2">
    <source>
        <dbReference type="EMBL" id="KAK7543267.1"/>
    </source>
</evidence>
<sequence length="148" mass="16192">MGRHGPIFVIAATSNKRAFASASGEREGLAMADICFAFFFFFHFFHFALLFHVSTFFFFFFSPHHGADIFSFFCFHTLPLCLTSACCKFCQAPLYAAGGAFSIGGGAVISFGAWSGNIGGLDVCLLLILLFFPHLQILITKQHLVAGK</sequence>
<organism evidence="2 3">
    <name type="scientific">Phyllosticta citricarpa</name>
    <dbReference type="NCBI Taxonomy" id="55181"/>
    <lineage>
        <taxon>Eukaryota</taxon>
        <taxon>Fungi</taxon>
        <taxon>Dikarya</taxon>
        <taxon>Ascomycota</taxon>
        <taxon>Pezizomycotina</taxon>
        <taxon>Dothideomycetes</taxon>
        <taxon>Dothideomycetes incertae sedis</taxon>
        <taxon>Botryosphaeriales</taxon>
        <taxon>Phyllostictaceae</taxon>
        <taxon>Phyllosticta</taxon>
    </lineage>
</organism>
<dbReference type="EMBL" id="JBBPDW010000021">
    <property type="protein sequence ID" value="KAK7543267.1"/>
    <property type="molecule type" value="Genomic_DNA"/>
</dbReference>
<evidence type="ECO:0000313" key="3">
    <source>
        <dbReference type="Proteomes" id="UP001365128"/>
    </source>
</evidence>
<protein>
    <submittedName>
        <fullName evidence="2">Uncharacterized protein</fullName>
    </submittedName>
</protein>
<gene>
    <name evidence="2" type="ORF">IWX46DRAFT_158158</name>
</gene>
<feature type="transmembrane region" description="Helical" evidence="1">
    <location>
        <begin position="36"/>
        <end position="61"/>
    </location>
</feature>